<protein>
    <submittedName>
        <fullName evidence="3">Major facilitator family transporter</fullName>
    </submittedName>
</protein>
<feature type="region of interest" description="Disordered" evidence="1">
    <location>
        <begin position="114"/>
        <end position="133"/>
    </location>
</feature>
<organism evidence="3 4">
    <name type="scientific">Pseudomonas syringae pv. maculicola</name>
    <dbReference type="NCBI Taxonomy" id="59511"/>
    <lineage>
        <taxon>Bacteria</taxon>
        <taxon>Pseudomonadati</taxon>
        <taxon>Pseudomonadota</taxon>
        <taxon>Gammaproteobacteria</taxon>
        <taxon>Pseudomonadales</taxon>
        <taxon>Pseudomonadaceae</taxon>
        <taxon>Pseudomonas</taxon>
    </lineage>
</organism>
<keyword evidence="2" id="KW-1133">Transmembrane helix</keyword>
<keyword evidence="2" id="KW-0812">Transmembrane</keyword>
<dbReference type="EMBL" id="RBNL01000035">
    <property type="protein sequence ID" value="RMM11304.1"/>
    <property type="molecule type" value="Genomic_DNA"/>
</dbReference>
<evidence type="ECO:0000256" key="1">
    <source>
        <dbReference type="SAM" id="MobiDB-lite"/>
    </source>
</evidence>
<feature type="transmembrane region" description="Helical" evidence="2">
    <location>
        <begin position="12"/>
        <end position="34"/>
    </location>
</feature>
<feature type="compositionally biased region" description="Basic and acidic residues" evidence="1">
    <location>
        <begin position="114"/>
        <end position="123"/>
    </location>
</feature>
<name>A0A3M3BEY5_PSEYM</name>
<gene>
    <name evidence="3" type="ORF">APX70_06597</name>
</gene>
<dbReference type="SUPFAM" id="SSF103473">
    <property type="entry name" value="MFS general substrate transporter"/>
    <property type="match status" value="1"/>
</dbReference>
<evidence type="ECO:0000313" key="3">
    <source>
        <dbReference type="EMBL" id="RMM11304.1"/>
    </source>
</evidence>
<dbReference type="InterPro" id="IPR036259">
    <property type="entry name" value="MFS_trans_sf"/>
</dbReference>
<keyword evidence="2" id="KW-0472">Membrane</keyword>
<proteinExistence type="predicted"/>
<evidence type="ECO:0000313" key="4">
    <source>
        <dbReference type="Proteomes" id="UP000282378"/>
    </source>
</evidence>
<dbReference type="AlphaFoldDB" id="A0A3M3BEY5"/>
<sequence length="133" mass="14426">MQQRFGISASHTFALSALGIVFLNIGCVLAGLLVDRIGAWRGVMFYSLLLPLGIDCRRGAFGDGRTVPGEHPRVRHLIDLQYRLRFLGQYHSAAADRADALEYLGLCALQPDHGHRGPDDRCGIRSAPGRGGG</sequence>
<evidence type="ECO:0000256" key="2">
    <source>
        <dbReference type="SAM" id="Phobius"/>
    </source>
</evidence>
<dbReference type="Proteomes" id="UP000282378">
    <property type="component" value="Unassembled WGS sequence"/>
</dbReference>
<accession>A0A3M3BEY5</accession>
<reference evidence="3 4" key="1">
    <citation type="submission" date="2018-08" db="EMBL/GenBank/DDBJ databases">
        <title>Recombination of ecologically and evolutionarily significant loci maintains genetic cohesion in the Pseudomonas syringae species complex.</title>
        <authorList>
            <person name="Dillon M."/>
            <person name="Thakur S."/>
            <person name="Almeida R.N.D."/>
            <person name="Weir B.S."/>
            <person name="Guttman D.S."/>
        </authorList>
    </citation>
    <scope>NUCLEOTIDE SEQUENCE [LARGE SCALE GENOMIC DNA]</scope>
    <source>
        <strain evidence="3 4">88_10</strain>
    </source>
</reference>
<comment type="caution">
    <text evidence="3">The sequence shown here is derived from an EMBL/GenBank/DDBJ whole genome shotgun (WGS) entry which is preliminary data.</text>
</comment>